<dbReference type="OrthoDB" id="1302923at2759"/>
<evidence type="ECO:0000313" key="1">
    <source>
        <dbReference type="EMBL" id="KAI0510896.1"/>
    </source>
</evidence>
<keyword evidence="2" id="KW-1185">Reference proteome</keyword>
<comment type="caution">
    <text evidence="1">The sequence shown here is derived from an EMBL/GenBank/DDBJ whole genome shotgun (WGS) entry which is preliminary data.</text>
</comment>
<organism evidence="1 2">
    <name type="scientific">Dendrobium nobile</name>
    <name type="common">Orchid</name>
    <dbReference type="NCBI Taxonomy" id="94219"/>
    <lineage>
        <taxon>Eukaryota</taxon>
        <taxon>Viridiplantae</taxon>
        <taxon>Streptophyta</taxon>
        <taxon>Embryophyta</taxon>
        <taxon>Tracheophyta</taxon>
        <taxon>Spermatophyta</taxon>
        <taxon>Magnoliopsida</taxon>
        <taxon>Liliopsida</taxon>
        <taxon>Asparagales</taxon>
        <taxon>Orchidaceae</taxon>
        <taxon>Epidendroideae</taxon>
        <taxon>Malaxideae</taxon>
        <taxon>Dendrobiinae</taxon>
        <taxon>Dendrobium</taxon>
    </lineage>
</organism>
<dbReference type="Proteomes" id="UP000829196">
    <property type="component" value="Unassembled WGS sequence"/>
</dbReference>
<evidence type="ECO:0000313" key="2">
    <source>
        <dbReference type="Proteomes" id="UP000829196"/>
    </source>
</evidence>
<name>A0A8T3BD26_DENNO</name>
<dbReference type="AlphaFoldDB" id="A0A8T3BD26"/>
<sequence>MIGYFQILRRNRRRIVCSVCIGVLLCYFVLLNWRFPSIVFWVFYFLLDAMGRKKNRPVRSGSLVSEVDDPQSSVVIEQSLGADCLCTTAGDNANFRKPFFIEIESCASAFDEHFDVADVSLDNIISCLCICKDEDVILMTAPY</sequence>
<accession>A0A8T3BD26</accession>
<gene>
    <name evidence="1" type="ORF">KFK09_011507</name>
</gene>
<proteinExistence type="predicted"/>
<protein>
    <submittedName>
        <fullName evidence="1">Uncharacterized protein</fullName>
    </submittedName>
</protein>
<dbReference type="EMBL" id="JAGYWB010000009">
    <property type="protein sequence ID" value="KAI0510896.1"/>
    <property type="molecule type" value="Genomic_DNA"/>
</dbReference>
<reference evidence="1" key="1">
    <citation type="journal article" date="2022" name="Front. Genet.">
        <title>Chromosome-Scale Assembly of the Dendrobium nobile Genome Provides Insights Into the Molecular Mechanism of the Biosynthesis of the Medicinal Active Ingredient of Dendrobium.</title>
        <authorList>
            <person name="Xu Q."/>
            <person name="Niu S.-C."/>
            <person name="Li K.-L."/>
            <person name="Zheng P.-J."/>
            <person name="Zhang X.-J."/>
            <person name="Jia Y."/>
            <person name="Liu Y."/>
            <person name="Niu Y.-X."/>
            <person name="Yu L.-H."/>
            <person name="Chen D.-F."/>
            <person name="Zhang G.-Q."/>
        </authorList>
    </citation>
    <scope>NUCLEOTIDE SEQUENCE</scope>
    <source>
        <tissue evidence="1">Leaf</tissue>
    </source>
</reference>